<dbReference type="PANTHER" id="PTHR10000:SF8">
    <property type="entry name" value="HAD SUPERFAMILY HYDROLASE-LIKE, TYPE 3"/>
    <property type="match status" value="1"/>
</dbReference>
<dbReference type="OrthoDB" id="9814970at2"/>
<dbReference type="AlphaFoldDB" id="A0A5S5C4S7"/>
<name>A0A5S5C4S7_9FLAO</name>
<dbReference type="SFLD" id="SFLDG01140">
    <property type="entry name" value="C2.B:_Phosphomannomutase_and_P"/>
    <property type="match status" value="1"/>
</dbReference>
<dbReference type="PROSITE" id="PS01228">
    <property type="entry name" value="COF_1"/>
    <property type="match status" value="1"/>
</dbReference>
<dbReference type="CDD" id="cd07516">
    <property type="entry name" value="HAD_Pase"/>
    <property type="match status" value="1"/>
</dbReference>
<dbReference type="InterPro" id="IPR000150">
    <property type="entry name" value="Cof"/>
</dbReference>
<dbReference type="Proteomes" id="UP000324376">
    <property type="component" value="Unassembled WGS sequence"/>
</dbReference>
<gene>
    <name evidence="1" type="ORF">BD809_106217</name>
</gene>
<dbReference type="GO" id="GO:0005829">
    <property type="term" value="C:cytosol"/>
    <property type="evidence" value="ECO:0007669"/>
    <property type="project" value="TreeGrafter"/>
</dbReference>
<sequence length="269" mass="30539">MPYRIVFTDIDGTLLNVDRELSDFTIREILRIKSQIPVVLISSRMPSGMLHLQKQLGIENQPLICYNGGLVLHNNNILHSTTIPIEDVHKITQQATSINLHLSLYHANEWYVPNNDFWAQREAANTKVTPVVQNLRTTVDTWKREHKGAHKIMCMGDEESVDTMFEYLQQNFENKLHLYRSKTTYIEIASKSISKKTAIQNILSSHYKIDISDALAFGDNYNDIEMIEAVGTGVAVANAKKETLQAAQHITLPAKEDGVAQFIKDHILL</sequence>
<dbReference type="PANTHER" id="PTHR10000">
    <property type="entry name" value="PHOSPHOSERINE PHOSPHATASE"/>
    <property type="match status" value="1"/>
</dbReference>
<proteinExistence type="predicted"/>
<dbReference type="SFLD" id="SFLDS00003">
    <property type="entry name" value="Haloacid_Dehalogenase"/>
    <property type="match status" value="1"/>
</dbReference>
<evidence type="ECO:0008006" key="3">
    <source>
        <dbReference type="Google" id="ProtNLM"/>
    </source>
</evidence>
<dbReference type="EMBL" id="VNHU01000006">
    <property type="protein sequence ID" value="TYP72963.1"/>
    <property type="molecule type" value="Genomic_DNA"/>
</dbReference>
<dbReference type="NCBIfam" id="TIGR00099">
    <property type="entry name" value="Cof-subfamily"/>
    <property type="match status" value="1"/>
</dbReference>
<protein>
    <recommendedName>
        <fullName evidence="3">Cof subfamily protein (Haloacid dehalogenase superfamily)/HAD superfamily hydrolase (TIGR01484 family)</fullName>
    </recommendedName>
</protein>
<dbReference type="Gene3D" id="3.30.1240.10">
    <property type="match status" value="1"/>
</dbReference>
<dbReference type="RefSeq" id="WP_148782985.1">
    <property type="nucleotide sequence ID" value="NZ_VNHU01000006.1"/>
</dbReference>
<dbReference type="Gene3D" id="3.40.50.1000">
    <property type="entry name" value="HAD superfamily/HAD-like"/>
    <property type="match status" value="1"/>
</dbReference>
<comment type="caution">
    <text evidence="1">The sequence shown here is derived from an EMBL/GenBank/DDBJ whole genome shotgun (WGS) entry which is preliminary data.</text>
</comment>
<evidence type="ECO:0000313" key="2">
    <source>
        <dbReference type="Proteomes" id="UP000324376"/>
    </source>
</evidence>
<dbReference type="InterPro" id="IPR036412">
    <property type="entry name" value="HAD-like_sf"/>
</dbReference>
<organism evidence="1 2">
    <name type="scientific">Aquimarina intermedia</name>
    <dbReference type="NCBI Taxonomy" id="350814"/>
    <lineage>
        <taxon>Bacteria</taxon>
        <taxon>Pseudomonadati</taxon>
        <taxon>Bacteroidota</taxon>
        <taxon>Flavobacteriia</taxon>
        <taxon>Flavobacteriales</taxon>
        <taxon>Flavobacteriaceae</taxon>
        <taxon>Aquimarina</taxon>
    </lineage>
</organism>
<dbReference type="Pfam" id="PF08282">
    <property type="entry name" value="Hydrolase_3"/>
    <property type="match status" value="1"/>
</dbReference>
<dbReference type="SUPFAM" id="SSF56784">
    <property type="entry name" value="HAD-like"/>
    <property type="match status" value="1"/>
</dbReference>
<dbReference type="InterPro" id="IPR023214">
    <property type="entry name" value="HAD_sf"/>
</dbReference>
<dbReference type="GO" id="GO:0016791">
    <property type="term" value="F:phosphatase activity"/>
    <property type="evidence" value="ECO:0007669"/>
    <property type="project" value="TreeGrafter"/>
</dbReference>
<dbReference type="GO" id="GO:0000287">
    <property type="term" value="F:magnesium ion binding"/>
    <property type="evidence" value="ECO:0007669"/>
    <property type="project" value="TreeGrafter"/>
</dbReference>
<evidence type="ECO:0000313" key="1">
    <source>
        <dbReference type="EMBL" id="TYP72963.1"/>
    </source>
</evidence>
<dbReference type="InterPro" id="IPR006379">
    <property type="entry name" value="HAD-SF_hydro_IIB"/>
</dbReference>
<reference evidence="1 2" key="1">
    <citation type="submission" date="2019-07" db="EMBL/GenBank/DDBJ databases">
        <title>Genomic Encyclopedia of Archaeal and Bacterial Type Strains, Phase II (KMG-II): from individual species to whole genera.</title>
        <authorList>
            <person name="Goeker M."/>
        </authorList>
    </citation>
    <scope>NUCLEOTIDE SEQUENCE [LARGE SCALE GENOMIC DNA]</scope>
    <source>
        <strain evidence="1 2">DSM 17527</strain>
    </source>
</reference>
<keyword evidence="2" id="KW-1185">Reference proteome</keyword>
<accession>A0A5S5C4S7</accession>
<dbReference type="NCBIfam" id="TIGR01484">
    <property type="entry name" value="HAD-SF-IIB"/>
    <property type="match status" value="1"/>
</dbReference>